<dbReference type="OrthoDB" id="6053056at2759"/>
<evidence type="ECO:0000313" key="2">
    <source>
        <dbReference type="EMBL" id="CAC5384231.1"/>
    </source>
</evidence>
<gene>
    <name evidence="2" type="ORF">MCOR_19895</name>
</gene>
<reference evidence="2 3" key="1">
    <citation type="submission" date="2020-06" db="EMBL/GenBank/DDBJ databases">
        <authorList>
            <person name="Li R."/>
            <person name="Bekaert M."/>
        </authorList>
    </citation>
    <scope>NUCLEOTIDE SEQUENCE [LARGE SCALE GENOMIC DNA]</scope>
    <source>
        <strain evidence="3">wild</strain>
    </source>
</reference>
<proteinExistence type="inferred from homology"/>
<dbReference type="PANTHER" id="PTHR10656:SF42">
    <property type="entry name" value="CYCLIC GMP-AMP SYNTHASE-LIKE PROTEIN-RELATED"/>
    <property type="match status" value="1"/>
</dbReference>
<name>A0A6J8BLJ5_MYTCO</name>
<evidence type="ECO:0000256" key="1">
    <source>
        <dbReference type="ARBA" id="ARBA00008307"/>
    </source>
</evidence>
<organism evidence="2 3">
    <name type="scientific">Mytilus coruscus</name>
    <name type="common">Sea mussel</name>
    <dbReference type="NCBI Taxonomy" id="42192"/>
    <lineage>
        <taxon>Eukaryota</taxon>
        <taxon>Metazoa</taxon>
        <taxon>Spiralia</taxon>
        <taxon>Lophotrochozoa</taxon>
        <taxon>Mollusca</taxon>
        <taxon>Bivalvia</taxon>
        <taxon>Autobranchia</taxon>
        <taxon>Pteriomorphia</taxon>
        <taxon>Mytilida</taxon>
        <taxon>Mytiloidea</taxon>
        <taxon>Mytilidae</taxon>
        <taxon>Mytilinae</taxon>
        <taxon>Mytilus</taxon>
    </lineage>
</organism>
<protein>
    <submittedName>
        <fullName evidence="2">Uncharacterized protein</fullName>
    </submittedName>
</protein>
<sequence>MDMLQSVGVNMNNWRKPLYIFGSNEHDLQYSISRNEHLQNINPENFEDHSRTTDEVLRVVMQGIRKFSGEQFEGLVLHDQLIKFGSSREGLKVIDALEFDSILIFNINGMILEPAPGNALGLVRLRVNNAEDLLERYPWTRKCEVFQKVGMNKYFINSRNLHLKVFESIIDKTRELVNEQLRAGETNYSLRRIAKPPTLDINITLNNEKDINDLFNTFSNITLQRQSTRMESRAFNTSLDMDIVPALLLRQDYVPDPNTTNSPNGIRQMVCPVYAVMKWVHTPNSVMTSDKDSLWRVCTSGYERHILDVCQLNPSQQFLMTACRILKTYVSNQDGTNQLHTVAASNHLKTICFHCVKEAMGYFLSFLDLSIRSKTLPHFFYGNPWLVLMFPDTSFGQEDDIKNLYGSMSPDTFIQANYSYNNMLQHLRGLYTENEFLDADRIGRFKELLGLQHNYRKPGGVHMF</sequence>
<comment type="similarity">
    <text evidence="1">Belongs to the mab-21 family.</text>
</comment>
<keyword evidence="3" id="KW-1185">Reference proteome</keyword>
<dbReference type="EMBL" id="CACVKT020003494">
    <property type="protein sequence ID" value="CAC5384231.1"/>
    <property type="molecule type" value="Genomic_DNA"/>
</dbReference>
<dbReference type="Gene3D" id="3.30.460.90">
    <property type="match status" value="1"/>
</dbReference>
<evidence type="ECO:0000313" key="3">
    <source>
        <dbReference type="Proteomes" id="UP000507470"/>
    </source>
</evidence>
<dbReference type="Proteomes" id="UP000507470">
    <property type="component" value="Unassembled WGS sequence"/>
</dbReference>
<dbReference type="PANTHER" id="PTHR10656">
    <property type="entry name" value="CELL FATE DETERMINING PROTEIN MAB21-RELATED"/>
    <property type="match status" value="1"/>
</dbReference>
<accession>A0A6J8BLJ5</accession>
<dbReference type="AlphaFoldDB" id="A0A6J8BLJ5"/>